<dbReference type="Pfam" id="PF02771">
    <property type="entry name" value="Acyl-CoA_dh_N"/>
    <property type="match status" value="1"/>
</dbReference>
<dbReference type="Proteomes" id="UP001501645">
    <property type="component" value="Unassembled WGS sequence"/>
</dbReference>
<dbReference type="PANTHER" id="PTHR48083">
    <property type="entry name" value="MEDIUM-CHAIN SPECIFIC ACYL-COA DEHYDROGENASE, MITOCHONDRIAL-RELATED"/>
    <property type="match status" value="1"/>
</dbReference>
<evidence type="ECO:0000313" key="6">
    <source>
        <dbReference type="Proteomes" id="UP001501645"/>
    </source>
</evidence>
<accession>A0ABP9AD11</accession>
<feature type="domain" description="Acyl-CoA dehydrogenase C-terminal" evidence="4">
    <location>
        <begin position="234"/>
        <end position="372"/>
    </location>
</feature>
<evidence type="ECO:0000256" key="2">
    <source>
        <dbReference type="ARBA" id="ARBA00049661"/>
    </source>
</evidence>
<dbReference type="Pfam" id="PF08028">
    <property type="entry name" value="Acyl-CoA_dh_2"/>
    <property type="match status" value="1"/>
</dbReference>
<proteinExistence type="inferred from homology"/>
<name>A0ABP9AD11_9MICO</name>
<evidence type="ECO:0000256" key="1">
    <source>
        <dbReference type="ARBA" id="ARBA00023002"/>
    </source>
</evidence>
<dbReference type="PIRSF" id="PIRSF016578">
    <property type="entry name" value="HsaA"/>
    <property type="match status" value="1"/>
</dbReference>
<dbReference type="EMBL" id="BAABKO010000004">
    <property type="protein sequence ID" value="GAA4778780.1"/>
    <property type="molecule type" value="Genomic_DNA"/>
</dbReference>
<sequence length="414" mass="44539">MTSDADLRARFAPLFAEIADGAAARERARDLPRDAVRALRRAGFGALRLPVDRGGHGASLRQLLLLLRDLAAADSNIPQALRQHFFQVEVLLRDADQDESRRWLERVAAGDLFGSATTEPRGSAIGEVRTILSRTSTGAFRLDGRKIYGTGNAYAQWLPVGAVDEEGAPVVPVIPADREGVEIVDDWNGFGQRLTATGTTVFRDVRVSEDEVRRFPAGGPARGGAGLHQAVLLATLAGIAESAARETAGQLRSKTRVYFTGTGELPRHDAVVQEHVGRLRAAADAVGWIVDGVARRMEEAWDLWLDRDADPAAVDAEFVEVELAVASAQVEISQRVLDVAAHALDVLGASSLDADLGLDRHWRNARAVASHNPYPFKARLLGDHALNGAEPAAFAVGRDVGDRPDASDRRGDGR</sequence>
<dbReference type="Gene3D" id="2.40.110.10">
    <property type="entry name" value="Butyryl-CoA Dehydrogenase, subunit A, domain 2"/>
    <property type="match status" value="1"/>
</dbReference>
<dbReference type="Gene3D" id="1.20.140.10">
    <property type="entry name" value="Butyryl-CoA Dehydrogenase, subunit A, domain 3"/>
    <property type="match status" value="1"/>
</dbReference>
<dbReference type="InterPro" id="IPR036250">
    <property type="entry name" value="AcylCo_DH-like_C"/>
</dbReference>
<protein>
    <submittedName>
        <fullName evidence="5">Acyl-CoA dehydrogenase family protein</fullName>
    </submittedName>
</protein>
<dbReference type="InterPro" id="IPR009100">
    <property type="entry name" value="AcylCoA_DH/oxidase_NM_dom_sf"/>
</dbReference>
<organism evidence="5 6">
    <name type="scientific">Microbacterium gilvum</name>
    <dbReference type="NCBI Taxonomy" id="1336204"/>
    <lineage>
        <taxon>Bacteria</taxon>
        <taxon>Bacillati</taxon>
        <taxon>Actinomycetota</taxon>
        <taxon>Actinomycetes</taxon>
        <taxon>Micrococcales</taxon>
        <taxon>Microbacteriaceae</taxon>
        <taxon>Microbacterium</taxon>
    </lineage>
</organism>
<dbReference type="RefSeq" id="WP_345439606.1">
    <property type="nucleotide sequence ID" value="NZ_BAABKO010000004.1"/>
</dbReference>
<evidence type="ECO:0000259" key="4">
    <source>
        <dbReference type="Pfam" id="PF08028"/>
    </source>
</evidence>
<comment type="caution">
    <text evidence="5">The sequence shown here is derived from an EMBL/GenBank/DDBJ whole genome shotgun (WGS) entry which is preliminary data.</text>
</comment>
<dbReference type="PANTHER" id="PTHR48083:SF19">
    <property type="entry name" value="FLAVIN-DEPENDENT MONOOXYGENASE, OXYGENASE SUBUNIT HSAA"/>
    <property type="match status" value="1"/>
</dbReference>
<keyword evidence="6" id="KW-1185">Reference proteome</keyword>
<dbReference type="Gene3D" id="1.10.540.10">
    <property type="entry name" value="Acyl-CoA dehydrogenase/oxidase, N-terminal domain"/>
    <property type="match status" value="1"/>
</dbReference>
<feature type="domain" description="Acyl-CoA dehydrogenase/oxidase N-terminal" evidence="3">
    <location>
        <begin position="16"/>
        <end position="111"/>
    </location>
</feature>
<evidence type="ECO:0000313" key="5">
    <source>
        <dbReference type="EMBL" id="GAA4778780.1"/>
    </source>
</evidence>
<dbReference type="InterPro" id="IPR050741">
    <property type="entry name" value="Acyl-CoA_dehydrogenase"/>
</dbReference>
<gene>
    <name evidence="5" type="ORF">GCM10023351_24670</name>
</gene>
<dbReference type="SUPFAM" id="SSF56645">
    <property type="entry name" value="Acyl-CoA dehydrogenase NM domain-like"/>
    <property type="match status" value="1"/>
</dbReference>
<dbReference type="InterPro" id="IPR037069">
    <property type="entry name" value="AcylCoA_DH/ox_N_sf"/>
</dbReference>
<dbReference type="InterPro" id="IPR013786">
    <property type="entry name" value="AcylCoA_DH/ox_N"/>
</dbReference>
<evidence type="ECO:0000259" key="3">
    <source>
        <dbReference type="Pfam" id="PF02771"/>
    </source>
</evidence>
<dbReference type="InterPro" id="IPR013107">
    <property type="entry name" value="Acyl-CoA_DH_C"/>
</dbReference>
<dbReference type="SUPFAM" id="SSF47203">
    <property type="entry name" value="Acyl-CoA dehydrogenase C-terminal domain-like"/>
    <property type="match status" value="1"/>
</dbReference>
<keyword evidence="1" id="KW-0560">Oxidoreductase</keyword>
<dbReference type="InterPro" id="IPR046373">
    <property type="entry name" value="Acyl-CoA_Oxase/DH_mid-dom_sf"/>
</dbReference>
<reference evidence="6" key="1">
    <citation type="journal article" date="2019" name="Int. J. Syst. Evol. Microbiol.">
        <title>The Global Catalogue of Microorganisms (GCM) 10K type strain sequencing project: providing services to taxonomists for standard genome sequencing and annotation.</title>
        <authorList>
            <consortium name="The Broad Institute Genomics Platform"/>
            <consortium name="The Broad Institute Genome Sequencing Center for Infectious Disease"/>
            <person name="Wu L."/>
            <person name="Ma J."/>
        </authorList>
    </citation>
    <scope>NUCLEOTIDE SEQUENCE [LARGE SCALE GENOMIC DNA]</scope>
    <source>
        <strain evidence="6">JCM 18537</strain>
    </source>
</reference>
<comment type="similarity">
    <text evidence="2">Belongs to the HpaH/HsaA monooxygenase family.</text>
</comment>